<proteinExistence type="predicted"/>
<dbReference type="EMBL" id="PGUY01000102">
    <property type="protein sequence ID" value="PLT27488.1"/>
    <property type="molecule type" value="Genomic_DNA"/>
</dbReference>
<evidence type="ECO:0000313" key="2">
    <source>
        <dbReference type="EMBL" id="PLT27488.1"/>
    </source>
</evidence>
<dbReference type="OrthoDB" id="155529at2"/>
<dbReference type="InterPro" id="IPR051916">
    <property type="entry name" value="GPI-anchor_lipid_remodeler"/>
</dbReference>
<organism evidence="2 3">
    <name type="scientific">Peribacillus deserti</name>
    <dbReference type="NCBI Taxonomy" id="673318"/>
    <lineage>
        <taxon>Bacteria</taxon>
        <taxon>Bacillati</taxon>
        <taxon>Bacillota</taxon>
        <taxon>Bacilli</taxon>
        <taxon>Bacillales</taxon>
        <taxon>Bacillaceae</taxon>
        <taxon>Peribacillus</taxon>
    </lineage>
</organism>
<sequence length="244" mass="27604">MEIKVMTFNIHHGRGMDKKLDLDRILRIIKHADADIIGLNEVDKFFSGRSKFIDQTKYLASGLHMNYAYGPAITIEDKAHNRQKQYGNALLTRFPITCVKNHPFDFLPKIVENRSMLEVCINAGGYSLNAFISHLSFAPFLHKKQTSFILHHMIQSDLPSFVMGDWNMTRQSKSWKLVTQSLGDAWLEANPSSPGGYTYPSKKPRTALDYIFINQGFKAVEAAVLENSSLASDHLPITATLKML</sequence>
<dbReference type="RefSeq" id="WP_101645842.1">
    <property type="nucleotide sequence ID" value="NZ_PGUY01000102.1"/>
</dbReference>
<dbReference type="PANTHER" id="PTHR14859:SF15">
    <property type="entry name" value="ENDONUCLEASE_EXONUCLEASE_PHOSPHATASE DOMAIN-CONTAINING PROTEIN"/>
    <property type="match status" value="1"/>
</dbReference>
<evidence type="ECO:0000313" key="3">
    <source>
        <dbReference type="Proteomes" id="UP000234748"/>
    </source>
</evidence>
<keyword evidence="2" id="KW-0255">Endonuclease</keyword>
<dbReference type="AlphaFoldDB" id="A0A2N5LZF7"/>
<dbReference type="PANTHER" id="PTHR14859">
    <property type="entry name" value="CALCOFLUOR WHITE HYPERSENSITIVE PROTEIN PRECURSOR"/>
    <property type="match status" value="1"/>
</dbReference>
<dbReference type="InterPro" id="IPR005135">
    <property type="entry name" value="Endo/exonuclease/phosphatase"/>
</dbReference>
<comment type="caution">
    <text evidence="2">The sequence shown here is derived from an EMBL/GenBank/DDBJ whole genome shotgun (WGS) entry which is preliminary data.</text>
</comment>
<dbReference type="GO" id="GO:0006506">
    <property type="term" value="P:GPI anchor biosynthetic process"/>
    <property type="evidence" value="ECO:0007669"/>
    <property type="project" value="TreeGrafter"/>
</dbReference>
<gene>
    <name evidence="2" type="ORF">CUU66_23580</name>
</gene>
<name>A0A2N5LZF7_9BACI</name>
<accession>A0A2N5LZF7</accession>
<reference evidence="2 3" key="1">
    <citation type="submission" date="2017-11" db="EMBL/GenBank/DDBJ databases">
        <title>Comparitive Functional Genomics of Dry Heat Resistant strains isolated from the Viking Spacecraft.</title>
        <authorList>
            <person name="Seuylemezian A."/>
            <person name="Cooper K."/>
            <person name="Vaishampayan P."/>
        </authorList>
    </citation>
    <scope>NUCLEOTIDE SEQUENCE [LARGE SCALE GENOMIC DNA]</scope>
    <source>
        <strain evidence="2 3">V1-29</strain>
    </source>
</reference>
<keyword evidence="2" id="KW-0378">Hydrolase</keyword>
<dbReference type="Gene3D" id="3.60.10.10">
    <property type="entry name" value="Endonuclease/exonuclease/phosphatase"/>
    <property type="match status" value="1"/>
</dbReference>
<dbReference type="InterPro" id="IPR036691">
    <property type="entry name" value="Endo/exonu/phosph_ase_sf"/>
</dbReference>
<dbReference type="GO" id="GO:0016020">
    <property type="term" value="C:membrane"/>
    <property type="evidence" value="ECO:0007669"/>
    <property type="project" value="GOC"/>
</dbReference>
<dbReference type="Pfam" id="PF03372">
    <property type="entry name" value="Exo_endo_phos"/>
    <property type="match status" value="1"/>
</dbReference>
<feature type="domain" description="Endonuclease/exonuclease/phosphatase" evidence="1">
    <location>
        <begin position="6"/>
        <end position="234"/>
    </location>
</feature>
<dbReference type="GO" id="GO:0004519">
    <property type="term" value="F:endonuclease activity"/>
    <property type="evidence" value="ECO:0007669"/>
    <property type="project" value="UniProtKB-KW"/>
</dbReference>
<keyword evidence="3" id="KW-1185">Reference proteome</keyword>
<protein>
    <submittedName>
        <fullName evidence="2">Endonuclease</fullName>
    </submittedName>
</protein>
<keyword evidence="2" id="KW-0540">Nuclease</keyword>
<dbReference type="Proteomes" id="UP000234748">
    <property type="component" value="Unassembled WGS sequence"/>
</dbReference>
<dbReference type="SUPFAM" id="SSF56219">
    <property type="entry name" value="DNase I-like"/>
    <property type="match status" value="1"/>
</dbReference>
<evidence type="ECO:0000259" key="1">
    <source>
        <dbReference type="Pfam" id="PF03372"/>
    </source>
</evidence>